<protein>
    <submittedName>
        <fullName evidence="1">Uncharacterized protein</fullName>
    </submittedName>
</protein>
<evidence type="ECO:0000313" key="2">
    <source>
        <dbReference type="Proteomes" id="UP000034837"/>
    </source>
</evidence>
<proteinExistence type="predicted"/>
<gene>
    <name evidence="1" type="ORF">UV20_C0014G0003</name>
</gene>
<comment type="caution">
    <text evidence="1">The sequence shown here is derived from an EMBL/GenBank/DDBJ whole genome shotgun (WGS) entry which is preliminary data.</text>
</comment>
<dbReference type="EMBL" id="LCDO01000014">
    <property type="protein sequence ID" value="KKS56358.1"/>
    <property type="molecule type" value="Genomic_DNA"/>
</dbReference>
<name>A0A0G1D2Z6_9BACT</name>
<evidence type="ECO:0000313" key="1">
    <source>
        <dbReference type="EMBL" id="KKS56358.1"/>
    </source>
</evidence>
<sequence>MLSATKIEELRQIIATDYGRELTYDQAAEIANTLVRYFDLLAKIKYRESHG</sequence>
<accession>A0A0G1D2Z6</accession>
<dbReference type="AlphaFoldDB" id="A0A0G1D2Z6"/>
<dbReference type="Proteomes" id="UP000034837">
    <property type="component" value="Unassembled WGS sequence"/>
</dbReference>
<reference evidence="1 2" key="1">
    <citation type="journal article" date="2015" name="Nature">
        <title>rRNA introns, odd ribosomes, and small enigmatic genomes across a large radiation of phyla.</title>
        <authorList>
            <person name="Brown C.T."/>
            <person name="Hug L.A."/>
            <person name="Thomas B.C."/>
            <person name="Sharon I."/>
            <person name="Castelle C.J."/>
            <person name="Singh A."/>
            <person name="Wilkins M.J."/>
            <person name="Williams K.H."/>
            <person name="Banfield J.F."/>
        </authorList>
    </citation>
    <scope>NUCLEOTIDE SEQUENCE [LARGE SCALE GENOMIC DNA]</scope>
</reference>
<organism evidence="1 2">
    <name type="scientific">Candidatus Magasanikbacteria bacterium GW2011_GWA2_42_32</name>
    <dbReference type="NCBI Taxonomy" id="1619039"/>
    <lineage>
        <taxon>Bacteria</taxon>
        <taxon>Candidatus Magasanikiibacteriota</taxon>
    </lineage>
</organism>